<protein>
    <recommendedName>
        <fullName evidence="1">Limiting CO2-inducible protein B/C beta carbonyic anhydrase domain-containing protein</fullName>
    </recommendedName>
</protein>
<dbReference type="Pfam" id="PF18599">
    <property type="entry name" value="LCIB_C_CA"/>
    <property type="match status" value="1"/>
</dbReference>
<sequence>MASFETVLSAHFPRAILQEDFVQRSYALLQAEGFRAENTIAFVSVCRDELTLPLVEEVKKTWGEAFIFSSLGGMLFLGKTGFLAAQHHAPNEDGRERYVYFALPHIGVDAEGEIGRHDRPGRFQPSHACGALHGFQMELANRCVSLGIDPDDIEQSLLKQHLFRKLTYGDIPDLLSLTKIAYAVILEELKRMIHITVDPLHNDYAVLTGIQIHGPQGMEYIWPGETYWVRDGNRQGFAL</sequence>
<feature type="domain" description="Limiting CO2-inducible protein B/C beta carbonyic anhydrase" evidence="1">
    <location>
        <begin position="16"/>
        <end position="229"/>
    </location>
</feature>
<dbReference type="InterPro" id="IPR040703">
    <property type="entry name" value="LCIB/C_CA"/>
</dbReference>
<dbReference type="Proteomes" id="UP001302719">
    <property type="component" value="Chromosome"/>
</dbReference>
<accession>A0AA96G8W1</accession>
<dbReference type="EMBL" id="CP116967">
    <property type="protein sequence ID" value="WNM57549.1"/>
    <property type="molecule type" value="Genomic_DNA"/>
</dbReference>
<dbReference type="RefSeq" id="WP_312642141.1">
    <property type="nucleotide sequence ID" value="NZ_CP116967.1"/>
</dbReference>
<proteinExistence type="predicted"/>
<evidence type="ECO:0000313" key="2">
    <source>
        <dbReference type="EMBL" id="WNM57549.1"/>
    </source>
</evidence>
<reference evidence="2 3" key="1">
    <citation type="submission" date="2023-01" db="EMBL/GenBank/DDBJ databases">
        <title>Cultivation and genomic characterization of new, ubiquitous marine nitrite-oxidizing bacteria from the Nitrospirales.</title>
        <authorList>
            <person name="Mueller A.J."/>
            <person name="Daebeler A."/>
            <person name="Herbold C.W."/>
            <person name="Kirkegaard R.H."/>
            <person name="Daims H."/>
        </authorList>
    </citation>
    <scope>NUCLEOTIDE SEQUENCE [LARGE SCALE GENOMIC DNA]</scope>
    <source>
        <strain evidence="2 3">VA</strain>
    </source>
</reference>
<name>A0AA96G8W1_9BACT</name>
<dbReference type="PANTHER" id="PTHR38016:SF1">
    <property type="entry name" value="LIMITING CO2-INDUCIBLE PROTEIN B_C BETA CARBONYIC ANHYDRASE DOMAIN-CONTAINING PROTEIN"/>
    <property type="match status" value="1"/>
</dbReference>
<keyword evidence="3" id="KW-1185">Reference proteome</keyword>
<dbReference type="PANTHER" id="PTHR38016">
    <property type="entry name" value="UNNAMED PRODUCT"/>
    <property type="match status" value="1"/>
</dbReference>
<evidence type="ECO:0000259" key="1">
    <source>
        <dbReference type="Pfam" id="PF18599"/>
    </source>
</evidence>
<evidence type="ECO:0000313" key="3">
    <source>
        <dbReference type="Proteomes" id="UP001302719"/>
    </source>
</evidence>
<gene>
    <name evidence="2" type="ORF">PP769_16490</name>
</gene>
<organism evidence="2 3">
    <name type="scientific">Candidatus Nitrospira allomarina</name>
    <dbReference type="NCBI Taxonomy" id="3020900"/>
    <lineage>
        <taxon>Bacteria</taxon>
        <taxon>Pseudomonadati</taxon>
        <taxon>Nitrospirota</taxon>
        <taxon>Nitrospiria</taxon>
        <taxon>Nitrospirales</taxon>
        <taxon>Nitrospiraceae</taxon>
        <taxon>Nitrospira</taxon>
    </lineage>
</organism>
<dbReference type="AlphaFoldDB" id="A0AA96G8W1"/>
<dbReference type="KEGG" id="nall:PP769_16490"/>